<comment type="subcellular location">
    <subcellularLocation>
        <location evidence="1">Membrane</location>
        <topology evidence="1">Multi-pass membrane protein</topology>
    </subcellularLocation>
</comment>
<dbReference type="GO" id="GO:0005778">
    <property type="term" value="C:peroxisomal membrane"/>
    <property type="evidence" value="ECO:0007669"/>
    <property type="project" value="TreeGrafter"/>
</dbReference>
<feature type="compositionally biased region" description="Basic and acidic residues" evidence="5">
    <location>
        <begin position="17"/>
        <end position="27"/>
    </location>
</feature>
<evidence type="ECO:0000313" key="9">
    <source>
        <dbReference type="Proteomes" id="UP000005222"/>
    </source>
</evidence>
<proteinExistence type="predicted"/>
<protein>
    <submittedName>
        <fullName evidence="8">Piso0_005663 protein</fullName>
    </submittedName>
</protein>
<dbReference type="OrthoDB" id="74314at2759"/>
<dbReference type="InterPro" id="IPR052816">
    <property type="entry name" value="Peroxisomal_Membrane_PEX28-32"/>
</dbReference>
<name>G8XZL5_PICSO</name>
<sequence>MDQVSSFFEHILAADAGVDRREDDKSGPETVAKASHDNDAKKTGKRPEAESGGYWGRRSEGDEARSSNTLLTNKLMEKVLSMVIPMDVKHSATLSRRAEMQKSRPALSMNVMSRNSILLNQRLSAAFKMIDGVIRFLNWTDPAFTVGVLLVATHVILRPSLALALPLALTITNVMVPHYMVIHPADQWPVEQGWFAQNPVPAAGPPLHRWEAPRPAPEFSSEFILNLTDLQNHMLLYVGAYDFVIWLTSDWLFFKDEELSSAVYLLLLAVATSNVFVAPTVLSFVYKYVPIKSSLIAAVWCLSILAHPHFREPILSWLYNEDTRVRFVQLSNQIEWFLEHRLVTPSSSHGGGAPSEDAPPPEAEIFELHWYNSTYRTWEPVGFTTDFYTINCPMRSSDSQPNHDVGDADDAARHVPVAAKESLADIKPPVGWQFSQDHWAIDLNVHEWVAANHIADIVSIDADEKWVYDIESPTVTRFFRRRRWVRRCCRHSTVDTDSPPPRPASITQLPYSDYFI</sequence>
<evidence type="ECO:0000256" key="5">
    <source>
        <dbReference type="SAM" id="MobiDB-lite"/>
    </source>
</evidence>
<evidence type="ECO:0000313" key="8">
    <source>
        <dbReference type="EMBL" id="CCE87124.1"/>
    </source>
</evidence>
<keyword evidence="9" id="KW-1185">Reference proteome</keyword>
<dbReference type="GO" id="GO:0007031">
    <property type="term" value="P:peroxisome organization"/>
    <property type="evidence" value="ECO:0007669"/>
    <property type="project" value="UniProtKB-ARBA"/>
</dbReference>
<feature type="transmembrane region" description="Helical" evidence="6">
    <location>
        <begin position="234"/>
        <end position="254"/>
    </location>
</feature>
<dbReference type="OMA" id="QNCMDDF"/>
<evidence type="ECO:0000256" key="1">
    <source>
        <dbReference type="ARBA" id="ARBA00004141"/>
    </source>
</evidence>
<dbReference type="HOGENOM" id="CLU_023118_0_0_1"/>
<evidence type="ECO:0000256" key="3">
    <source>
        <dbReference type="ARBA" id="ARBA00022989"/>
    </source>
</evidence>
<feature type="region of interest" description="Disordered" evidence="5">
    <location>
        <begin position="15"/>
        <end position="67"/>
    </location>
</feature>
<dbReference type="PANTHER" id="PTHR28304">
    <property type="entry name" value="PEROXISOMAL MEMBRANE PROTEIN PEX29"/>
    <property type="match status" value="1"/>
</dbReference>
<gene>
    <name evidence="8" type="primary">Piso0_005663</name>
    <name evidence="8" type="ORF">GNLVRS01_PISO0N19857g</name>
</gene>
<feature type="compositionally biased region" description="Basic and acidic residues" evidence="5">
    <location>
        <begin position="34"/>
        <end position="49"/>
    </location>
</feature>
<dbReference type="PANTHER" id="PTHR28304:SF2">
    <property type="entry name" value="PEROXISOMAL MEMBRANE PROTEIN PEX29"/>
    <property type="match status" value="1"/>
</dbReference>
<reference evidence="8 9" key="1">
    <citation type="journal article" date="2012" name="G3 (Bethesda)">
        <title>Pichia sorbitophila, an interspecies yeast hybrid reveals early steps of genome resolution following polyploidization.</title>
        <authorList>
            <person name="Leh Louis V."/>
            <person name="Despons L."/>
            <person name="Friedrich A."/>
            <person name="Martin T."/>
            <person name="Durrens P."/>
            <person name="Casaregola S."/>
            <person name="Neuveglise C."/>
            <person name="Fairhead C."/>
            <person name="Marck C."/>
            <person name="Cruz J.A."/>
            <person name="Straub M.L."/>
            <person name="Kugler V."/>
            <person name="Sacerdot C."/>
            <person name="Uzunov Z."/>
            <person name="Thierry A."/>
            <person name="Weiss S."/>
            <person name="Bleykasten C."/>
            <person name="De Montigny J."/>
            <person name="Jacques N."/>
            <person name="Jung P."/>
            <person name="Lemaire M."/>
            <person name="Mallet S."/>
            <person name="Morel G."/>
            <person name="Richard G.F."/>
            <person name="Sarkar A."/>
            <person name="Savel G."/>
            <person name="Schacherer J."/>
            <person name="Seret M.L."/>
            <person name="Talla E."/>
            <person name="Samson G."/>
            <person name="Jubin C."/>
            <person name="Poulain J."/>
            <person name="Vacherie B."/>
            <person name="Barbe V."/>
            <person name="Pelletier E."/>
            <person name="Sherman D.J."/>
            <person name="Westhof E."/>
            <person name="Weissenbach J."/>
            <person name="Baret P.V."/>
            <person name="Wincker P."/>
            <person name="Gaillardin C."/>
            <person name="Dujon B."/>
            <person name="Souciet J.L."/>
        </authorList>
    </citation>
    <scope>NUCLEOTIDE SEQUENCE [LARGE SCALE GENOMIC DNA]</scope>
    <source>
        <strain evidence="9">ATCC MYA-4447 / BCRC 22081 / CBS 7064 / NBRC 10061 / NRRL Y-12695</strain>
    </source>
</reference>
<feature type="transmembrane region" description="Helical" evidence="6">
    <location>
        <begin position="288"/>
        <end position="306"/>
    </location>
</feature>
<evidence type="ECO:0000256" key="2">
    <source>
        <dbReference type="ARBA" id="ARBA00022692"/>
    </source>
</evidence>
<dbReference type="FunCoup" id="G8XZL5">
    <property type="interactions" value="114"/>
</dbReference>
<dbReference type="EMBL" id="FO082046">
    <property type="protein sequence ID" value="CCE87124.1"/>
    <property type="molecule type" value="Genomic_DNA"/>
</dbReference>
<dbReference type="STRING" id="559304.G8XZL5"/>
<dbReference type="InterPro" id="IPR010482">
    <property type="entry name" value="TECPR1-like_DysF"/>
</dbReference>
<dbReference type="AlphaFoldDB" id="G8XZL5"/>
<accession>G8XZL5</accession>
<keyword evidence="3 6" id="KW-1133">Transmembrane helix</keyword>
<organism evidence="8 9">
    <name type="scientific">Pichia sorbitophila (strain ATCC MYA-4447 / BCRC 22081 / CBS 7064 / NBRC 10061 / NRRL Y-12695)</name>
    <name type="common">Hybrid yeast</name>
    <dbReference type="NCBI Taxonomy" id="559304"/>
    <lineage>
        <taxon>Eukaryota</taxon>
        <taxon>Fungi</taxon>
        <taxon>Dikarya</taxon>
        <taxon>Ascomycota</taxon>
        <taxon>Saccharomycotina</taxon>
        <taxon>Pichiomycetes</taxon>
        <taxon>Debaryomycetaceae</taxon>
        <taxon>Millerozyma</taxon>
    </lineage>
</organism>
<evidence type="ECO:0000259" key="7">
    <source>
        <dbReference type="Pfam" id="PF06398"/>
    </source>
</evidence>
<evidence type="ECO:0000256" key="6">
    <source>
        <dbReference type="SAM" id="Phobius"/>
    </source>
</evidence>
<feature type="domain" description="TECPR1-like DysF" evidence="7">
    <location>
        <begin position="107"/>
        <end position="486"/>
    </location>
</feature>
<keyword evidence="2 6" id="KW-0812">Transmembrane</keyword>
<dbReference type="Pfam" id="PF06398">
    <property type="entry name" value="Pex24p"/>
    <property type="match status" value="1"/>
</dbReference>
<feature type="transmembrane region" description="Helical" evidence="6">
    <location>
        <begin position="261"/>
        <end position="282"/>
    </location>
</feature>
<keyword evidence="4 6" id="KW-0472">Membrane</keyword>
<dbReference type="InParanoid" id="G8XZL5"/>
<dbReference type="Proteomes" id="UP000005222">
    <property type="component" value="Chromosome N"/>
</dbReference>
<dbReference type="eggNOG" id="ENOG502QQTF">
    <property type="taxonomic scope" value="Eukaryota"/>
</dbReference>
<evidence type="ECO:0000256" key="4">
    <source>
        <dbReference type="ARBA" id="ARBA00023136"/>
    </source>
</evidence>